<dbReference type="EMBL" id="PEKC01000033">
    <property type="protein sequence ID" value="PII35816.1"/>
    <property type="molecule type" value="Genomic_DNA"/>
</dbReference>
<proteinExistence type="predicted"/>
<name>A0A2G7T7E6_9FLAO</name>
<organism evidence="2">
    <name type="scientific">Chryseobacterium sp. B5</name>
    <dbReference type="NCBI Taxonomy" id="2050562"/>
    <lineage>
        <taxon>Bacteria</taxon>
        <taxon>Pseudomonadati</taxon>
        <taxon>Bacteroidota</taxon>
        <taxon>Flavobacteriia</taxon>
        <taxon>Flavobacteriales</taxon>
        <taxon>Weeksellaceae</taxon>
        <taxon>Chryseobacterium group</taxon>
        <taxon>Chryseobacterium</taxon>
    </lineage>
</organism>
<evidence type="ECO:0000259" key="1">
    <source>
        <dbReference type="Pfam" id="PF12680"/>
    </source>
</evidence>
<dbReference type="InterPro" id="IPR032710">
    <property type="entry name" value="NTF2-like_dom_sf"/>
</dbReference>
<feature type="domain" description="SnoaL-like" evidence="1">
    <location>
        <begin position="15"/>
        <end position="113"/>
    </location>
</feature>
<comment type="caution">
    <text evidence="2">The sequence shown here is derived from an EMBL/GenBank/DDBJ whole genome shotgun (WGS) entry which is preliminary data.</text>
</comment>
<dbReference type="AlphaFoldDB" id="A0A2G7T7E6"/>
<reference evidence="2" key="1">
    <citation type="submission" date="2017-10" db="EMBL/GenBank/DDBJ databases">
        <title>Chryseobacterium sp. B5 is a hydrocarbonoclastic and plant growth promoting bacterium.</title>
        <authorList>
            <person name="Thijs S."/>
            <person name="Gkorezis P."/>
            <person name="Van Hamme J."/>
        </authorList>
    </citation>
    <scope>NUCLEOTIDE SEQUENCE</scope>
    <source>
        <strain evidence="2">B5</strain>
    </source>
</reference>
<protein>
    <submittedName>
        <fullName evidence="2">Isomerase</fullName>
    </submittedName>
</protein>
<gene>
    <name evidence="2" type="ORF">CTI11_11215</name>
</gene>
<evidence type="ECO:0000313" key="2">
    <source>
        <dbReference type="EMBL" id="PII35816.1"/>
    </source>
</evidence>
<dbReference type="SUPFAM" id="SSF54427">
    <property type="entry name" value="NTF2-like"/>
    <property type="match status" value="1"/>
</dbReference>
<accession>A0A2G7T7E6</accession>
<dbReference type="GO" id="GO:0016853">
    <property type="term" value="F:isomerase activity"/>
    <property type="evidence" value="ECO:0007669"/>
    <property type="project" value="UniProtKB-KW"/>
</dbReference>
<dbReference type="Pfam" id="PF12680">
    <property type="entry name" value="SnoaL_2"/>
    <property type="match status" value="1"/>
</dbReference>
<dbReference type="Gene3D" id="3.10.450.50">
    <property type="match status" value="1"/>
</dbReference>
<dbReference type="InterPro" id="IPR037401">
    <property type="entry name" value="SnoaL-like"/>
</dbReference>
<sequence>MSSGISDPRLARLAQAYEALRRDNLPALLSLYAEQALFKDPFNEVRGHAAIERVFSHMFEQLDRPRFAVSHGAVQGDSGFLLWELGFVRASGQTMRICGTSYLQFDGDGLVATHRDFWDPVEEIFAKVPVLGAVARALQHKLRAPQ</sequence>
<keyword evidence="2" id="KW-0413">Isomerase</keyword>